<gene>
    <name evidence="2" type="ORF">LTR09_010300</name>
</gene>
<dbReference type="AlphaFoldDB" id="A0AAJ0DDU6"/>
<sequence length="316" mass="36081">MLGRYTPFSCILAKYNCFSTTRHRSFLLYWLNKLCTAGVNLAEYGAREASIWRELWPSGVVRSPIGHVRGFRGHKTNFEFTFARKLAALAIGARDYHLDPDLVDMEQGRTRWVKGGSHGIVVAVRVEASQEMEPSTPHPFVSSLFQGSQDDAGVVALLMQTSRLSQQRPRRASAPPAPVHSARNGSGRGRECLLAPHRHCSWRAWEWRYPAPKSDAWDRFTWIGFTSSPSRNIRLCLQERCKIRDIWTGRELVMALRKWKRFVATFGVLPVRCSPYQIHQTVDVKDMVSADPQFCLTFPKCEHQEFYLKVVARDAG</sequence>
<comment type="caution">
    <text evidence="2">The sequence shown here is derived from an EMBL/GenBank/DDBJ whole genome shotgun (WGS) entry which is preliminary data.</text>
</comment>
<dbReference type="Proteomes" id="UP001271007">
    <property type="component" value="Unassembled WGS sequence"/>
</dbReference>
<evidence type="ECO:0000313" key="2">
    <source>
        <dbReference type="EMBL" id="KAK3048307.1"/>
    </source>
</evidence>
<keyword evidence="3" id="KW-1185">Reference proteome</keyword>
<reference evidence="2" key="1">
    <citation type="submission" date="2023-04" db="EMBL/GenBank/DDBJ databases">
        <title>Black Yeasts Isolated from many extreme environments.</title>
        <authorList>
            <person name="Coleine C."/>
            <person name="Stajich J.E."/>
            <person name="Selbmann L."/>
        </authorList>
    </citation>
    <scope>NUCLEOTIDE SEQUENCE</scope>
    <source>
        <strain evidence="2">CCFEE 5312</strain>
    </source>
</reference>
<organism evidence="2 3">
    <name type="scientific">Extremus antarcticus</name>
    <dbReference type="NCBI Taxonomy" id="702011"/>
    <lineage>
        <taxon>Eukaryota</taxon>
        <taxon>Fungi</taxon>
        <taxon>Dikarya</taxon>
        <taxon>Ascomycota</taxon>
        <taxon>Pezizomycotina</taxon>
        <taxon>Dothideomycetes</taxon>
        <taxon>Dothideomycetidae</taxon>
        <taxon>Mycosphaerellales</taxon>
        <taxon>Extremaceae</taxon>
        <taxon>Extremus</taxon>
    </lineage>
</organism>
<dbReference type="EMBL" id="JAWDJX010000050">
    <property type="protein sequence ID" value="KAK3048307.1"/>
    <property type="molecule type" value="Genomic_DNA"/>
</dbReference>
<evidence type="ECO:0000313" key="3">
    <source>
        <dbReference type="Proteomes" id="UP001271007"/>
    </source>
</evidence>
<accession>A0AAJ0DDU6</accession>
<feature type="region of interest" description="Disordered" evidence="1">
    <location>
        <begin position="163"/>
        <end position="188"/>
    </location>
</feature>
<evidence type="ECO:0000256" key="1">
    <source>
        <dbReference type="SAM" id="MobiDB-lite"/>
    </source>
</evidence>
<protein>
    <submittedName>
        <fullName evidence="2">Uncharacterized protein</fullName>
    </submittedName>
</protein>
<proteinExistence type="predicted"/>
<name>A0AAJ0DDU6_9PEZI</name>